<keyword evidence="1" id="KW-0574">Periplasm</keyword>
<keyword evidence="4" id="KW-1185">Reference proteome</keyword>
<keyword evidence="3" id="KW-0282">Flagellum</keyword>
<reference evidence="3 4" key="1">
    <citation type="submission" date="2020-10" db="EMBL/GenBank/DDBJ databases">
        <title>Phylogeny of dyella-like bacteria.</title>
        <authorList>
            <person name="Fu J."/>
        </authorList>
    </citation>
    <scope>NUCLEOTIDE SEQUENCE [LARGE SCALE GENOMIC DNA]</scope>
    <source>
        <strain evidence="3 4">THG-B117</strain>
    </source>
</reference>
<sequence>MRRFLPFLLLAVAAFGADASTLAMQRVPADTVTSAAQHALEARLGADAQGAVLNVIGVPEAIEAPEGKVTLKVHPVNGRWPRPRVGVAVDVCVNERVVRTATVWFALSLSRPALVYAADMAAGTPAKNVRLVSHDTDVAALQGDAIAQPEDMDGYRLRRAVVAEAVAVRGDFERVPEVDRQEHVDVVATVGSVSLRTRGVAGKQGASGEVIPVLVDGADSPVLARVIDKGAVEVVH</sequence>
<name>A0ABS2JPY6_9GAMM</name>
<accession>A0ABS2JPY6</accession>
<keyword evidence="3" id="KW-0966">Cell projection</keyword>
<organism evidence="3 4">
    <name type="scientific">Dyella kyungheensis</name>
    <dbReference type="NCBI Taxonomy" id="1242174"/>
    <lineage>
        <taxon>Bacteria</taxon>
        <taxon>Pseudomonadati</taxon>
        <taxon>Pseudomonadota</taxon>
        <taxon>Gammaproteobacteria</taxon>
        <taxon>Lysobacterales</taxon>
        <taxon>Rhodanobacteraceae</taxon>
        <taxon>Dyella</taxon>
    </lineage>
</organism>
<dbReference type="Proteomes" id="UP001430065">
    <property type="component" value="Unassembled WGS sequence"/>
</dbReference>
<evidence type="ECO:0000313" key="3">
    <source>
        <dbReference type="EMBL" id="MBM7120916.1"/>
    </source>
</evidence>
<comment type="function">
    <text evidence="1">Involved in the assembly process of the P-ring formation. It may associate with FlgF on the rod constituting a structure essential for the P-ring assembly or may act as a modulator protein for the P-ring assembly.</text>
</comment>
<keyword evidence="1" id="KW-1005">Bacterial flagellum biogenesis</keyword>
<dbReference type="EMBL" id="JADIKC010000003">
    <property type="protein sequence ID" value="MBM7120916.1"/>
    <property type="molecule type" value="Genomic_DNA"/>
</dbReference>
<evidence type="ECO:0000259" key="2">
    <source>
        <dbReference type="Pfam" id="PF13144"/>
    </source>
</evidence>
<dbReference type="PANTHER" id="PTHR36307:SF1">
    <property type="entry name" value="FLAGELLA BASAL BODY P-RING FORMATION PROTEIN FLGA"/>
    <property type="match status" value="1"/>
</dbReference>
<comment type="subcellular location">
    <subcellularLocation>
        <location evidence="1">Periplasm</location>
    </subcellularLocation>
</comment>
<feature type="signal peptide" evidence="1">
    <location>
        <begin position="1"/>
        <end position="19"/>
    </location>
</feature>
<dbReference type="RefSeq" id="WP_204635350.1">
    <property type="nucleotide sequence ID" value="NZ_JADIKC010000003.1"/>
</dbReference>
<evidence type="ECO:0000313" key="4">
    <source>
        <dbReference type="Proteomes" id="UP001430065"/>
    </source>
</evidence>
<feature type="chain" id="PRO_5044991241" description="Flagella basal body P-ring formation protein FlgA" evidence="1">
    <location>
        <begin position="20"/>
        <end position="236"/>
    </location>
</feature>
<gene>
    <name evidence="3" type="primary">flgA</name>
    <name evidence="3" type="ORF">ISP20_07055</name>
</gene>
<keyword evidence="1" id="KW-0732">Signal</keyword>
<comment type="similarity">
    <text evidence="1">Belongs to the FlgA family.</text>
</comment>
<dbReference type="InterPro" id="IPR017585">
    <property type="entry name" value="SAF_FlgA"/>
</dbReference>
<dbReference type="PANTHER" id="PTHR36307">
    <property type="entry name" value="FLAGELLA BASAL BODY P-RING FORMATION PROTEIN FLGA"/>
    <property type="match status" value="1"/>
</dbReference>
<protein>
    <recommendedName>
        <fullName evidence="1">Flagella basal body P-ring formation protein FlgA</fullName>
    </recommendedName>
</protein>
<dbReference type="InterPro" id="IPR039246">
    <property type="entry name" value="Flagellar_FlgA"/>
</dbReference>
<dbReference type="Pfam" id="PF13144">
    <property type="entry name" value="ChapFlgA"/>
    <property type="match status" value="1"/>
</dbReference>
<dbReference type="NCBIfam" id="TIGR03170">
    <property type="entry name" value="flgA_cterm"/>
    <property type="match status" value="1"/>
</dbReference>
<comment type="caution">
    <text evidence="3">The sequence shown here is derived from an EMBL/GenBank/DDBJ whole genome shotgun (WGS) entry which is preliminary data.</text>
</comment>
<proteinExistence type="inferred from homology"/>
<feature type="domain" description="Flagella basal body P-ring formation protein FlgA SAF" evidence="2">
    <location>
        <begin position="113"/>
        <end position="234"/>
    </location>
</feature>
<evidence type="ECO:0000256" key="1">
    <source>
        <dbReference type="RuleBase" id="RU362063"/>
    </source>
</evidence>
<keyword evidence="3" id="KW-0969">Cilium</keyword>